<dbReference type="Gene3D" id="1.10.10.800">
    <property type="match status" value="1"/>
</dbReference>
<accession>A0A7V8LMY6</accession>
<dbReference type="Proteomes" id="UP000037962">
    <property type="component" value="Unassembled WGS sequence"/>
</dbReference>
<keyword evidence="2" id="KW-0378">Hydrolase</keyword>
<dbReference type="AlphaFoldDB" id="A0A7V8LMY6"/>
<protein>
    <submittedName>
        <fullName evidence="2">Dienelactone hydrolase</fullName>
    </submittedName>
</protein>
<dbReference type="Gene3D" id="3.40.50.1820">
    <property type="entry name" value="alpha/beta hydrolase"/>
    <property type="match status" value="1"/>
</dbReference>
<evidence type="ECO:0000313" key="5">
    <source>
        <dbReference type="Proteomes" id="UP000037962"/>
    </source>
</evidence>
<dbReference type="EMBL" id="LJFO01000010">
    <property type="protein sequence ID" value="KPG08435.1"/>
    <property type="molecule type" value="Genomic_DNA"/>
</dbReference>
<evidence type="ECO:0000259" key="1">
    <source>
        <dbReference type="Pfam" id="PF02129"/>
    </source>
</evidence>
<gene>
    <name evidence="2" type="ORF">AN908_18190</name>
    <name evidence="3" type="ORF">AN912_14375</name>
</gene>
<dbReference type="SUPFAM" id="SSF53474">
    <property type="entry name" value="alpha/beta-Hydrolases"/>
    <property type="match status" value="1"/>
</dbReference>
<sequence length="330" mass="36362">MEEHQVAQHGNYTVEKVTFPSHGETLVGDVYRPKGDGPFPAVVTLGPYSFEKEQAPTQYSTRLADEGFVALAFDPRTVGESSGQPRRLENPVMKNEDVVSALSYLVGRSDVDASRVFALGICQGGPELLDVASYDDRIKAVACVTGYFRDADADLFPVTAGVVTNPFDEASLPSREQLETLLSERLQRAREAKELYETTGEVVYQPLVSPDLADPTVGSRAGLPGPAVWAWYGPWTLKGFENRYAIMSDLDHFGYSTVPGIAKLQKPAIVFHGDYCLSPISAKRHFESIPTADKKLVWDNDVFHSEYYDTPYVVDRTAGAAADWFREHGA</sequence>
<comment type="caution">
    <text evidence="2">The sequence shown here is derived from an EMBL/GenBank/DDBJ whole genome shotgun (WGS) entry which is preliminary data.</text>
</comment>
<evidence type="ECO:0000313" key="4">
    <source>
        <dbReference type="Proteomes" id="UP000037843"/>
    </source>
</evidence>
<feature type="domain" description="Xaa-Pro dipeptidyl-peptidase-like" evidence="1">
    <location>
        <begin position="24"/>
        <end position="171"/>
    </location>
</feature>
<dbReference type="PANTHER" id="PTHR47751">
    <property type="entry name" value="SUPERFAMILY HYDROLASE, PUTATIVE (AFU_ORTHOLOGUE AFUA_2G16580)-RELATED"/>
    <property type="match status" value="1"/>
</dbReference>
<name>A0A7V8LMY6_9MYCO</name>
<dbReference type="GO" id="GO:0016787">
    <property type="term" value="F:hydrolase activity"/>
    <property type="evidence" value="ECO:0007669"/>
    <property type="project" value="UniProtKB-KW"/>
</dbReference>
<dbReference type="InterPro" id="IPR029058">
    <property type="entry name" value="AB_hydrolase_fold"/>
</dbReference>
<evidence type="ECO:0000313" key="2">
    <source>
        <dbReference type="EMBL" id="KPG08435.1"/>
    </source>
</evidence>
<dbReference type="InterPro" id="IPR000383">
    <property type="entry name" value="Xaa-Pro-like_dom"/>
</dbReference>
<dbReference type="PANTHER" id="PTHR47751:SF1">
    <property type="entry name" value="SUPERFAMILY HYDROLASE, PUTATIVE (AFU_ORTHOLOGUE AFUA_2G16580)-RELATED"/>
    <property type="match status" value="1"/>
</dbReference>
<dbReference type="KEGG" id="miz:BAB75_21170"/>
<dbReference type="Proteomes" id="UP000037843">
    <property type="component" value="Unassembled WGS sequence"/>
</dbReference>
<proteinExistence type="predicted"/>
<organism evidence="2 4">
    <name type="scientific">Mycobacteroides immunogenum</name>
    <dbReference type="NCBI Taxonomy" id="83262"/>
    <lineage>
        <taxon>Bacteria</taxon>
        <taxon>Bacillati</taxon>
        <taxon>Actinomycetota</taxon>
        <taxon>Actinomycetes</taxon>
        <taxon>Mycobacteriales</taxon>
        <taxon>Mycobacteriaceae</taxon>
        <taxon>Mycobacteroides</taxon>
    </lineage>
</organism>
<dbReference type="Pfam" id="PF02129">
    <property type="entry name" value="Peptidase_S15"/>
    <property type="match status" value="1"/>
</dbReference>
<dbReference type="EMBL" id="LJFS01000016">
    <property type="protein sequence ID" value="KPG33340.1"/>
    <property type="molecule type" value="Genomic_DNA"/>
</dbReference>
<evidence type="ECO:0000313" key="3">
    <source>
        <dbReference type="EMBL" id="KPG33340.1"/>
    </source>
</evidence>
<reference evidence="4 5" key="1">
    <citation type="submission" date="2015-09" db="EMBL/GenBank/DDBJ databases">
        <title>Genome Sequences of Mycobacterium immunogenum Isolates, Recuperated from a Chloraminated Drinking Water Distribution System Simulator Subjected to Episodes of Nitrification.</title>
        <authorList>
            <person name="Gomez-Alvarez V."/>
            <person name="Revetta R.P."/>
        </authorList>
    </citation>
    <scope>NUCLEOTIDE SEQUENCE [LARGE SCALE GENOMIC DNA]</scope>
    <source>
        <strain evidence="2 4">H008</strain>
        <strain evidence="3 5">H076</strain>
    </source>
</reference>
<keyword evidence="5" id="KW-1185">Reference proteome</keyword>
<dbReference type="InterPro" id="IPR051411">
    <property type="entry name" value="Polyketide_trans_af380"/>
</dbReference>